<accession>A0A1M4VTF5</accession>
<evidence type="ECO:0000313" key="1">
    <source>
        <dbReference type="EMBL" id="SHE72092.1"/>
    </source>
</evidence>
<protein>
    <submittedName>
        <fullName evidence="1">Gluconate 2-dehydrogenase subunit 3</fullName>
    </submittedName>
</protein>
<dbReference type="EMBL" id="FQUQ01000001">
    <property type="protein sequence ID" value="SHE72092.1"/>
    <property type="molecule type" value="Genomic_DNA"/>
</dbReference>
<proteinExistence type="predicted"/>
<evidence type="ECO:0000313" key="2">
    <source>
        <dbReference type="Proteomes" id="UP000184287"/>
    </source>
</evidence>
<dbReference type="AlphaFoldDB" id="A0A1M4VTF5"/>
<keyword evidence="2" id="KW-1185">Reference proteome</keyword>
<dbReference type="STRING" id="288992.SAMN04488522_1011012"/>
<organism evidence="1 2">
    <name type="scientific">Pedobacter caeni</name>
    <dbReference type="NCBI Taxonomy" id="288992"/>
    <lineage>
        <taxon>Bacteria</taxon>
        <taxon>Pseudomonadati</taxon>
        <taxon>Bacteroidota</taxon>
        <taxon>Sphingobacteriia</taxon>
        <taxon>Sphingobacteriales</taxon>
        <taxon>Sphingobacteriaceae</taxon>
        <taxon>Pedobacter</taxon>
    </lineage>
</organism>
<gene>
    <name evidence="1" type="ORF">SAMN04488522_1011012</name>
</gene>
<sequence length="165" mass="18521">MNRRLAIKQVLIFAGGMALLPSCLREEGKVSIQLQHLDISATQEKLLAEIAELIIPKTDTSGAKDLNLHLFVLKMLDDCYDTKDQEQFMKGLKSFEGLEGNALKEQVMAANNEKPGLSKEIGDFYSIMKSRTIGGYLNSKYVMSKLLIWELVPGRYNGYFPVKTT</sequence>
<dbReference type="InterPro" id="IPR027056">
    <property type="entry name" value="Gluconate_2DH_su3"/>
</dbReference>
<dbReference type="RefSeq" id="WP_073228156.1">
    <property type="nucleotide sequence ID" value="NZ_FQUQ01000001.1"/>
</dbReference>
<dbReference type="Pfam" id="PF13618">
    <property type="entry name" value="Gluconate_2-dh3"/>
    <property type="match status" value="1"/>
</dbReference>
<name>A0A1M4VTF5_9SPHI</name>
<dbReference type="Proteomes" id="UP000184287">
    <property type="component" value="Unassembled WGS sequence"/>
</dbReference>
<reference evidence="2" key="1">
    <citation type="submission" date="2016-11" db="EMBL/GenBank/DDBJ databases">
        <authorList>
            <person name="Varghese N."/>
            <person name="Submissions S."/>
        </authorList>
    </citation>
    <scope>NUCLEOTIDE SEQUENCE [LARGE SCALE GENOMIC DNA]</scope>
    <source>
        <strain evidence="2">DSM 16990</strain>
    </source>
</reference>
<dbReference type="OrthoDB" id="6385145at2"/>